<dbReference type="EMBL" id="JAACYA010000001">
    <property type="protein sequence ID" value="MBK3331990.1"/>
    <property type="molecule type" value="Genomic_DNA"/>
</dbReference>
<keyword evidence="1" id="KW-0812">Transmembrane</keyword>
<evidence type="ECO:0000313" key="2">
    <source>
        <dbReference type="EMBL" id="MBK3331990.1"/>
    </source>
</evidence>
<feature type="transmembrane region" description="Helical" evidence="1">
    <location>
        <begin position="110"/>
        <end position="131"/>
    </location>
</feature>
<protein>
    <submittedName>
        <fullName evidence="2">Uncharacterized protein</fullName>
    </submittedName>
</protein>
<dbReference type="Proteomes" id="UP000772812">
    <property type="component" value="Unassembled WGS sequence"/>
</dbReference>
<organism evidence="2 3">
    <name type="scientific">Persephonella atlantica</name>
    <dbReference type="NCBI Taxonomy" id="2699429"/>
    <lineage>
        <taxon>Bacteria</taxon>
        <taxon>Pseudomonadati</taxon>
        <taxon>Aquificota</taxon>
        <taxon>Aquificia</taxon>
        <taxon>Aquificales</taxon>
        <taxon>Hydrogenothermaceae</taxon>
        <taxon>Persephonella</taxon>
    </lineage>
</organism>
<gene>
    <name evidence="2" type="ORF">GWK41_02775</name>
</gene>
<sequence length="132" mass="15526">MGTLKNLLRENDLDSRVFQIIKEIVGSEEFCKLKEFLYFYKISATIEGDYLIIKQFFHAENKWLEIARFNFRLNKVEEHIGKSKLLKYLKEENRYINESVEKEIKRTSSIILALLSLVLGVLTALLVLNLIK</sequence>
<evidence type="ECO:0000313" key="3">
    <source>
        <dbReference type="Proteomes" id="UP000772812"/>
    </source>
</evidence>
<name>A0ABS1GGE0_9AQUI</name>
<accession>A0ABS1GGE0</accession>
<keyword evidence="3" id="KW-1185">Reference proteome</keyword>
<keyword evidence="1" id="KW-1133">Transmembrane helix</keyword>
<comment type="caution">
    <text evidence="2">The sequence shown here is derived from an EMBL/GenBank/DDBJ whole genome shotgun (WGS) entry which is preliminary data.</text>
</comment>
<keyword evidence="1" id="KW-0472">Membrane</keyword>
<dbReference type="RefSeq" id="WP_200673384.1">
    <property type="nucleotide sequence ID" value="NZ_JAACYA010000001.1"/>
</dbReference>
<evidence type="ECO:0000256" key="1">
    <source>
        <dbReference type="SAM" id="Phobius"/>
    </source>
</evidence>
<proteinExistence type="predicted"/>
<reference evidence="2 3" key="1">
    <citation type="journal article" date="2021" name="Syst. Appl. Microbiol.">
        <title>Persephonella atlantica sp. nov.: How to adapt to physico-chemical gradients in high temperature hydrothermal habitats.</title>
        <authorList>
            <person name="Francois D.X."/>
            <person name="Godfroy A."/>
            <person name="Mathien C."/>
            <person name="Aube J."/>
            <person name="Cathalot C."/>
            <person name="Lesongeur F."/>
            <person name="L'Haridon S."/>
            <person name="Philippon X."/>
            <person name="Roussel E.G."/>
        </authorList>
    </citation>
    <scope>NUCLEOTIDE SEQUENCE [LARGE SCALE GENOMIC DNA]</scope>
    <source>
        <strain evidence="2 3">MO1340</strain>
    </source>
</reference>